<protein>
    <submittedName>
        <fullName evidence="1">Type II secretion system protein</fullName>
    </submittedName>
</protein>
<accession>A0ABW0MFK6</accession>
<comment type="caution">
    <text evidence="1">The sequence shown here is derived from an EMBL/GenBank/DDBJ whole genome shotgun (WGS) entry which is preliminary data.</text>
</comment>
<evidence type="ECO:0000313" key="1">
    <source>
        <dbReference type="EMBL" id="MFC5475716.1"/>
    </source>
</evidence>
<keyword evidence="2" id="KW-1185">Reference proteome</keyword>
<dbReference type="Proteomes" id="UP001596045">
    <property type="component" value="Unassembled WGS sequence"/>
</dbReference>
<reference evidence="2" key="1">
    <citation type="journal article" date="2019" name="Int. J. Syst. Evol. Microbiol.">
        <title>The Global Catalogue of Microorganisms (GCM) 10K type strain sequencing project: providing services to taxonomists for standard genome sequencing and annotation.</title>
        <authorList>
            <consortium name="The Broad Institute Genomics Platform"/>
            <consortium name="The Broad Institute Genome Sequencing Center for Infectious Disease"/>
            <person name="Wu L."/>
            <person name="Ma J."/>
        </authorList>
    </citation>
    <scope>NUCLEOTIDE SEQUENCE [LARGE SCALE GENOMIC DNA]</scope>
    <source>
        <strain evidence="2">JCM 17066</strain>
    </source>
</reference>
<evidence type="ECO:0000313" key="2">
    <source>
        <dbReference type="Proteomes" id="UP001596045"/>
    </source>
</evidence>
<organism evidence="1 2">
    <name type="scientific">Paraherbaspirillum soli</name>
    <dbReference type="NCBI Taxonomy" id="631222"/>
    <lineage>
        <taxon>Bacteria</taxon>
        <taxon>Pseudomonadati</taxon>
        <taxon>Pseudomonadota</taxon>
        <taxon>Betaproteobacteria</taxon>
        <taxon>Burkholderiales</taxon>
        <taxon>Oxalobacteraceae</taxon>
        <taxon>Paraherbaspirillum</taxon>
    </lineage>
</organism>
<gene>
    <name evidence="1" type="ORF">ACFPM8_17270</name>
</gene>
<sequence>MAYIAVLLLVTAVALFATGAAQVWAKQRQRQQEQELLFIGDQYRQAIASYYRSATGSRYPRTLAALLSDDRVPYTLRHLRKLYRDPMTGDTEWGLIKSPDGGVMGVYSMAEGAPQKQGGFPSGYEGFAGQSSYKEWAFVHVPAAPGSSDPVVESP</sequence>
<dbReference type="RefSeq" id="WP_378999268.1">
    <property type="nucleotide sequence ID" value="NZ_JBHSMT010000028.1"/>
</dbReference>
<name>A0ABW0MFK6_9BURK</name>
<dbReference type="EMBL" id="JBHSMT010000028">
    <property type="protein sequence ID" value="MFC5475716.1"/>
    <property type="molecule type" value="Genomic_DNA"/>
</dbReference>
<proteinExistence type="predicted"/>